<gene>
    <name evidence="3" type="ORF">MACJ_002608</name>
</gene>
<accession>A0A976M694</accession>
<feature type="chain" id="PRO_5037609217" description="Signal peptide-containing protein" evidence="2">
    <location>
        <begin position="26"/>
        <end position="444"/>
    </location>
</feature>
<evidence type="ECO:0000256" key="1">
    <source>
        <dbReference type="SAM" id="MobiDB-lite"/>
    </source>
</evidence>
<organism evidence="3 4">
    <name type="scientific">Theileria orientalis</name>
    <dbReference type="NCBI Taxonomy" id="68886"/>
    <lineage>
        <taxon>Eukaryota</taxon>
        <taxon>Sar</taxon>
        <taxon>Alveolata</taxon>
        <taxon>Apicomplexa</taxon>
        <taxon>Aconoidasida</taxon>
        <taxon>Piroplasmida</taxon>
        <taxon>Theileriidae</taxon>
        <taxon>Theileria</taxon>
    </lineage>
</organism>
<feature type="region of interest" description="Disordered" evidence="1">
    <location>
        <begin position="240"/>
        <end position="277"/>
    </location>
</feature>
<dbReference type="Pfam" id="PF04385">
    <property type="entry name" value="FAINT"/>
    <property type="match status" value="1"/>
</dbReference>
<reference evidence="3" key="1">
    <citation type="submission" date="2022-07" db="EMBL/GenBank/DDBJ databases">
        <title>Evaluation of T. orientalis genome assembly methods using nanopore sequencing and analysis of variation between genomes.</title>
        <authorList>
            <person name="Yam J."/>
            <person name="Micallef M.L."/>
            <person name="Liu M."/>
            <person name="Djordjevic S.P."/>
            <person name="Bogema D.R."/>
            <person name="Jenkins C."/>
        </authorList>
    </citation>
    <scope>NUCLEOTIDE SEQUENCE</scope>
    <source>
        <strain evidence="3">Fish Creek</strain>
    </source>
</reference>
<protein>
    <recommendedName>
        <fullName evidence="5">Signal peptide-containing protein</fullName>
    </recommendedName>
</protein>
<proteinExistence type="predicted"/>
<keyword evidence="2" id="KW-0732">Signal</keyword>
<dbReference type="AlphaFoldDB" id="A0A976M694"/>
<dbReference type="OrthoDB" id="10331153at2759"/>
<evidence type="ECO:0000313" key="3">
    <source>
        <dbReference type="EMBL" id="UKJ89358.1"/>
    </source>
</evidence>
<evidence type="ECO:0000313" key="4">
    <source>
        <dbReference type="Proteomes" id="UP000244803"/>
    </source>
</evidence>
<sequence length="444" mass="50887">MNMSVALKFLFIYSVLIYSKNVVQSRHNDNSGPTEAANRVNVFSQTPEFKNSFTHKQPEVEQSNDSNRSKFRLVIVDINDRKSNDLVDYRYNSANDTHIFTAIQPNVIKRVTDGGKLLWDSGNREFADEILVKYNEGRPILRIHSFEDESPRELVVRSMEAKAKNKENDSFAYKVVENKSAAEQAQLSEDGNYRIVWKPKYSEHYGKALLIPDSSGRLTVKAIFPQPKKLELVPVAPKTPVKEEPEELTKKEAEVTVKETKEATQPKEVTEEKPKMTATKPDEVALVVPKSHLKEILNTKMVGIDLNINSDSSTDEYSFRINYINDRIFSAKPGYGFKSVKTNSTTIWKAGDSSEYAEYVDIYDTGQNTRDMVVFMYNGKVVRFRRPLLSTIWYKREDHKEFAKFLNKDNTPKKQTEYVMGYAKSENKCNAFICAITFGTFQCC</sequence>
<evidence type="ECO:0000256" key="2">
    <source>
        <dbReference type="SAM" id="SignalP"/>
    </source>
</evidence>
<evidence type="ECO:0008006" key="5">
    <source>
        <dbReference type="Google" id="ProtNLM"/>
    </source>
</evidence>
<dbReference type="EMBL" id="CP056067">
    <property type="protein sequence ID" value="UKJ89358.1"/>
    <property type="molecule type" value="Genomic_DNA"/>
</dbReference>
<dbReference type="Proteomes" id="UP000244803">
    <property type="component" value="Chromosome 4"/>
</dbReference>
<feature type="signal peptide" evidence="2">
    <location>
        <begin position="1"/>
        <end position="25"/>
    </location>
</feature>
<name>A0A976M694_THEOR</name>
<dbReference type="InterPro" id="IPR007480">
    <property type="entry name" value="DUF529"/>
</dbReference>